<dbReference type="PANTHER" id="PTHR43037:SF1">
    <property type="entry name" value="BLL1128 PROTEIN"/>
    <property type="match status" value="1"/>
</dbReference>
<evidence type="ECO:0000256" key="1">
    <source>
        <dbReference type="ARBA" id="ARBA00022729"/>
    </source>
</evidence>
<reference evidence="3" key="1">
    <citation type="submission" date="2022-03" db="EMBL/GenBank/DDBJ databases">
        <authorList>
            <person name="Woo C.Y."/>
        </authorList>
    </citation>
    <scope>NUCLEOTIDE SEQUENCE</scope>
    <source>
        <strain evidence="3">CYS-01</strain>
    </source>
</reference>
<keyword evidence="4" id="KW-1185">Reference proteome</keyword>
<dbReference type="Gene3D" id="3.40.50.1820">
    <property type="entry name" value="alpha/beta hydrolase"/>
    <property type="match status" value="1"/>
</dbReference>
<accession>A0ABS9ZZ19</accession>
<keyword evidence="1 2" id="KW-0732">Signal</keyword>
<dbReference type="InterPro" id="IPR029058">
    <property type="entry name" value="AB_hydrolase_fold"/>
</dbReference>
<gene>
    <name evidence="3" type="ORF">MMF97_12550</name>
</gene>
<proteinExistence type="predicted"/>
<evidence type="ECO:0000256" key="2">
    <source>
        <dbReference type="SAM" id="SignalP"/>
    </source>
</evidence>
<organism evidence="3 4">
    <name type="scientific">Pedobacter montanisoli</name>
    <dbReference type="NCBI Taxonomy" id="2923277"/>
    <lineage>
        <taxon>Bacteria</taxon>
        <taxon>Pseudomonadati</taxon>
        <taxon>Bacteroidota</taxon>
        <taxon>Sphingobacteriia</taxon>
        <taxon>Sphingobacteriales</taxon>
        <taxon>Sphingobacteriaceae</taxon>
        <taxon>Pedobacter</taxon>
    </lineage>
</organism>
<feature type="chain" id="PRO_5046427556" description="Phospholipase" evidence="2">
    <location>
        <begin position="23"/>
        <end position="561"/>
    </location>
</feature>
<dbReference type="SUPFAM" id="SSF53474">
    <property type="entry name" value="alpha/beta-Hydrolases"/>
    <property type="match status" value="1"/>
</dbReference>
<name>A0ABS9ZZ19_9SPHI</name>
<evidence type="ECO:0008006" key="5">
    <source>
        <dbReference type="Google" id="ProtNLM"/>
    </source>
</evidence>
<dbReference type="PANTHER" id="PTHR43037">
    <property type="entry name" value="UNNAMED PRODUCT-RELATED"/>
    <property type="match status" value="1"/>
</dbReference>
<evidence type="ECO:0000313" key="4">
    <source>
        <dbReference type="Proteomes" id="UP001165460"/>
    </source>
</evidence>
<feature type="signal peptide" evidence="2">
    <location>
        <begin position="1"/>
        <end position="22"/>
    </location>
</feature>
<dbReference type="EMBL" id="JALGBH010000002">
    <property type="protein sequence ID" value="MCJ0743545.1"/>
    <property type="molecule type" value="Genomic_DNA"/>
</dbReference>
<dbReference type="InterPro" id="IPR050955">
    <property type="entry name" value="Plant_Biomass_Hydrol_Est"/>
</dbReference>
<dbReference type="Proteomes" id="UP001165460">
    <property type="component" value="Unassembled WGS sequence"/>
</dbReference>
<dbReference type="RefSeq" id="WP_243362761.1">
    <property type="nucleotide sequence ID" value="NZ_JALGBH010000002.1"/>
</dbReference>
<sequence>MRKIFIVLLFSLCTLSLKQTYAQSYRKLTDSALHVMWAAKDTTGYRKSLNLYEEAFKAYPQNVDESALYKSAVLSGELKEIDKSFGYLERLLALNNEKNNTWRSITGKFAKEEYKNLLTDQRWPLLVKRAETLKTIFFNDLAQAQAEFQENNWKNLKLAEIKDGKTLYKRIRSFNQFKPKSKQNYSIKFKVKDSLYTSYYVSLPPKYNPEKSYAVLFFLHGAVQGNSLSEFQNADILQGWNRFYTKYATLNDVIMVYPKASRQYNWMMPNDGFFMIPAMLKELKQSVNVDDDKVFITGHSNGATGSFSYLMKQRSPFAGFYGFNTRPVVRTGGTFILNIKNRSFFNVSTDQDYYFPPEGNDSLNVIMKSLKADYQDHRYNGFPHWFPQFDESEAVYPLIFKDIKARSRMPFRKQIYWECDDINYGKADWLHVTALDTNQKAANWHKTINFNIHRLLAYNKANELVAKDTLLSAFNFPRKSGVVKGYYSSNTFRIETSRVGALKIFISPEMVDMDKPVWVYVNGKLKAKYKPLYNRDFIIRNFNENYDRKASWADELLINVN</sequence>
<evidence type="ECO:0000313" key="3">
    <source>
        <dbReference type="EMBL" id="MCJ0743545.1"/>
    </source>
</evidence>
<comment type="caution">
    <text evidence="3">The sequence shown here is derived from an EMBL/GenBank/DDBJ whole genome shotgun (WGS) entry which is preliminary data.</text>
</comment>
<protein>
    <recommendedName>
        <fullName evidence="5">Phospholipase</fullName>
    </recommendedName>
</protein>